<dbReference type="Pfam" id="PF06827">
    <property type="entry name" value="zf-FPG_IleRS"/>
    <property type="match status" value="1"/>
</dbReference>
<evidence type="ECO:0000256" key="1">
    <source>
        <dbReference type="ARBA" id="ARBA00006887"/>
    </source>
</evidence>
<dbReference type="PROSITE" id="PS00178">
    <property type="entry name" value="AA_TRNA_LIGASE_I"/>
    <property type="match status" value="1"/>
</dbReference>
<dbReference type="InterPro" id="IPR009080">
    <property type="entry name" value="tRNAsynth_Ia_anticodon-bd"/>
</dbReference>
<evidence type="ECO:0000256" key="5">
    <source>
        <dbReference type="ARBA" id="ARBA00022741"/>
    </source>
</evidence>
<dbReference type="InterPro" id="IPR033708">
    <property type="entry name" value="Anticodon_Ile_BEm"/>
</dbReference>
<evidence type="ECO:0000256" key="2">
    <source>
        <dbReference type="ARBA" id="ARBA00022490"/>
    </source>
</evidence>
<dbReference type="PRINTS" id="PR00984">
    <property type="entry name" value="TRNASYNTHILE"/>
</dbReference>
<dbReference type="InterPro" id="IPR013155">
    <property type="entry name" value="M/V/L/I-tRNA-synth_anticd-bd"/>
</dbReference>
<dbReference type="GO" id="GO:0002161">
    <property type="term" value="F:aminoacyl-tRNA deacylase activity"/>
    <property type="evidence" value="ECO:0007669"/>
    <property type="project" value="InterPro"/>
</dbReference>
<feature type="binding site" evidence="12">
    <location>
        <position position="946"/>
    </location>
    <ligand>
        <name>Zn(2+)</name>
        <dbReference type="ChEBI" id="CHEBI:29105"/>
    </ligand>
</feature>
<dbReference type="Gene3D" id="1.10.730.20">
    <property type="match status" value="1"/>
</dbReference>
<keyword evidence="8 12" id="KW-0648">Protein biosynthesis</keyword>
<organism evidence="16 17">
    <name type="scientific">Nitrospira tepida</name>
    <dbReference type="NCBI Taxonomy" id="2973512"/>
    <lineage>
        <taxon>Bacteria</taxon>
        <taxon>Pseudomonadati</taxon>
        <taxon>Nitrospirota</taxon>
        <taxon>Nitrospiria</taxon>
        <taxon>Nitrospirales</taxon>
        <taxon>Nitrospiraceae</taxon>
        <taxon>Nitrospira</taxon>
    </lineage>
</organism>
<dbReference type="GO" id="GO:0005829">
    <property type="term" value="C:cytosol"/>
    <property type="evidence" value="ECO:0007669"/>
    <property type="project" value="TreeGrafter"/>
</dbReference>
<dbReference type="NCBIfam" id="TIGR00392">
    <property type="entry name" value="ileS"/>
    <property type="match status" value="1"/>
</dbReference>
<evidence type="ECO:0000259" key="13">
    <source>
        <dbReference type="Pfam" id="PF00133"/>
    </source>
</evidence>
<comment type="cofactor">
    <cofactor evidence="12">
        <name>Zn(2+)</name>
        <dbReference type="ChEBI" id="CHEBI:29105"/>
    </cofactor>
    <text evidence="12">Binds 1 zinc ion per subunit.</text>
</comment>
<dbReference type="GO" id="GO:0008270">
    <property type="term" value="F:zinc ion binding"/>
    <property type="evidence" value="ECO:0007669"/>
    <property type="project" value="UniProtKB-UniRule"/>
</dbReference>
<dbReference type="InterPro" id="IPR050081">
    <property type="entry name" value="Ile-tRNA_ligase"/>
</dbReference>
<evidence type="ECO:0000256" key="12">
    <source>
        <dbReference type="HAMAP-Rule" id="MF_02002"/>
    </source>
</evidence>
<dbReference type="SUPFAM" id="SSF50677">
    <property type="entry name" value="ValRS/IleRS/LeuRS editing domain"/>
    <property type="match status" value="1"/>
</dbReference>
<gene>
    <name evidence="12" type="primary">ileS</name>
    <name evidence="16" type="ORF">DNFV4_01354</name>
</gene>
<dbReference type="InterPro" id="IPR009008">
    <property type="entry name" value="Val/Leu/Ile-tRNA-synth_edit"/>
</dbReference>
<dbReference type="PANTHER" id="PTHR42765">
    <property type="entry name" value="SOLEUCYL-TRNA SYNTHETASE"/>
    <property type="match status" value="1"/>
</dbReference>
<keyword evidence="2 12" id="KW-0963">Cytoplasm</keyword>
<feature type="binding site" evidence="12">
    <location>
        <position position="929"/>
    </location>
    <ligand>
        <name>Zn(2+)</name>
        <dbReference type="ChEBI" id="CHEBI:29105"/>
    </ligand>
</feature>
<keyword evidence="17" id="KW-1185">Reference proteome</keyword>
<dbReference type="InterPro" id="IPR023585">
    <property type="entry name" value="Ile-tRNA-ligase_type1"/>
</dbReference>
<sequence>MDYKSTLNLPQTDFPMKANLPQREPELLAWWDQQRLYETIQAAGRGRPLYILHDGPPYANGHIHIGHALNKILKDIIIKSKTMAGCQAPYVPGWDCHGLPIEHQVLKELGSKKQGLDMIGIRRLCREYAEKYYQIQRDEFRRLGVLGDWDHPYLTMTPSYEAEIVRELGKFVERGGVYKGLKPVLWCTQDQTALAEAEVEYADHRSPSIYVRFPFVLSPQELSNRANLQINFPSEVKTVSIVIWTTTPWTLPANQAVCINEEFDYAFVQVGNEVLIIADKLLEAVMKACGLTEYKKLAVRGRLGTADPRQIHSGGKLEGLLCKRPLSEGLSPVLYGDFVTLDQGTGCVHIAPGHGQEDYQLALRYNSSPYSQVLEQPLEVLAPVDSSGRFTETVPDFAGQHVFKANPRIVERLQENGRLLGHGALTHSYPHCWRCKSPVIFRATEQWFVSMEANDLRKDALAEIERVRWIPTYGRDRITGMIENRPDWCISRQRVWGVPIVGFSCTACNTILVNPTIVEHVAALVEQGGTDVWFGRSAAELLPAGTTCGKCGGTTFEKEKDILDVWFESGVSYAAVLKPCKWWPADLYLEGSDQHRGWFHSALLAGVTTDRRAPYKAVLTHGFVVDGAGKKMSKSAGNVVAPQDVIKQYGAEILRLWVSAQDYREDLRISQEILGQLVEAYRKIRNTSRFLLSNLYDFDPLHDRVAYERLPEIDRWALLRLNQLIPKIKAAYESFEFHSIFHQLNNFCSVDLSAVYLDILKDRLYTFRKDSTLRRGSQTVLLDVLVALTKLMAPILSFTAEEIWRILPKGAVPDPGHWSVHLASFPEAPPEWNDAALAQRWDRLLEVRTAVQAALEEKRREKVIGSSLEAHVLIEANQQQYEFLAQYITDLPSFLIVSSVDLKQSAALPVAEGMRFTVQKSTEPRCERCWNYRSSVGQDRSHPTLCDRCLEAIR</sequence>
<comment type="function">
    <text evidence="10 12">Catalyzes the attachment of isoleucine to tRNA(Ile). As IleRS can inadvertently accommodate and process structurally similar amino acids such as valine, to avoid such errors it has two additional distinct tRNA(Ile)-dependent editing activities. One activity is designated as 'pretransfer' editing and involves the hydrolysis of activated Val-AMP. The other activity is designated 'posttransfer' editing and involves deacylation of mischarged Val-tRNA(Ile).</text>
</comment>
<keyword evidence="5 12" id="KW-0547">Nucleotide-binding</keyword>
<evidence type="ECO:0000256" key="10">
    <source>
        <dbReference type="ARBA" id="ARBA00025217"/>
    </source>
</evidence>
<dbReference type="InterPro" id="IPR001412">
    <property type="entry name" value="aa-tRNA-synth_I_CS"/>
</dbReference>
<comment type="similarity">
    <text evidence="1 12">Belongs to the class-I aminoacyl-tRNA synthetase family. IleS type 1 subfamily.</text>
</comment>
<feature type="binding site" evidence="12">
    <location>
        <position position="634"/>
    </location>
    <ligand>
        <name>ATP</name>
        <dbReference type="ChEBI" id="CHEBI:30616"/>
    </ligand>
</feature>
<dbReference type="KEGG" id="nti:DNFV4_01354"/>
<dbReference type="GO" id="GO:0006428">
    <property type="term" value="P:isoleucyl-tRNA aminoacylation"/>
    <property type="evidence" value="ECO:0007669"/>
    <property type="project" value="UniProtKB-UniRule"/>
</dbReference>
<name>A0AA86T5W2_9BACT</name>
<dbReference type="InterPro" id="IPR002301">
    <property type="entry name" value="Ile-tRNA-ligase"/>
</dbReference>
<dbReference type="FunFam" id="3.40.50.620:FF:000042">
    <property type="entry name" value="Isoleucine--tRNA ligase"/>
    <property type="match status" value="1"/>
</dbReference>
<dbReference type="CDD" id="cd07960">
    <property type="entry name" value="Anticodon_Ia_Ile_BEm"/>
    <property type="match status" value="1"/>
</dbReference>
<dbReference type="SUPFAM" id="SSF52374">
    <property type="entry name" value="Nucleotidylyl transferase"/>
    <property type="match status" value="1"/>
</dbReference>
<dbReference type="Proteomes" id="UP001179121">
    <property type="component" value="Chromosome"/>
</dbReference>
<dbReference type="Gene3D" id="3.90.740.10">
    <property type="entry name" value="Valyl/Leucyl/Isoleucyl-tRNA synthetase, editing domain"/>
    <property type="match status" value="1"/>
</dbReference>
<dbReference type="HAMAP" id="MF_02002">
    <property type="entry name" value="Ile_tRNA_synth_type1"/>
    <property type="match status" value="1"/>
</dbReference>
<dbReference type="EC" id="6.1.1.5" evidence="12"/>
<evidence type="ECO:0000313" key="16">
    <source>
        <dbReference type="EMBL" id="CAI4030922.1"/>
    </source>
</evidence>
<dbReference type="GO" id="GO:0000049">
    <property type="term" value="F:tRNA binding"/>
    <property type="evidence" value="ECO:0007669"/>
    <property type="project" value="InterPro"/>
</dbReference>
<dbReference type="AlphaFoldDB" id="A0AA86T5W2"/>
<feature type="binding site" evidence="12">
    <location>
        <position position="949"/>
    </location>
    <ligand>
        <name>Zn(2+)</name>
        <dbReference type="ChEBI" id="CHEBI:29105"/>
    </ligand>
</feature>
<dbReference type="RefSeq" id="WP_289267891.1">
    <property type="nucleotide sequence ID" value="NZ_OX365700.1"/>
</dbReference>
<dbReference type="GO" id="GO:0004822">
    <property type="term" value="F:isoleucine-tRNA ligase activity"/>
    <property type="evidence" value="ECO:0007669"/>
    <property type="project" value="UniProtKB-UniRule"/>
</dbReference>
<feature type="domain" description="Methionyl/Valyl/Leucyl/Isoleucyl-tRNA synthetase anticodon-binding" evidence="15">
    <location>
        <begin position="714"/>
        <end position="874"/>
    </location>
</feature>
<dbReference type="PANTHER" id="PTHR42765:SF1">
    <property type="entry name" value="ISOLEUCINE--TRNA LIGASE, MITOCHONDRIAL"/>
    <property type="match status" value="1"/>
</dbReference>
<protein>
    <recommendedName>
        <fullName evidence="12">Isoleucine--tRNA ligase</fullName>
        <ecNumber evidence="12">6.1.1.5</ecNumber>
    </recommendedName>
    <alternativeName>
        <fullName evidence="12">Isoleucyl-tRNA synthetase</fullName>
        <shortName evidence="12">IleRS</shortName>
    </alternativeName>
</protein>
<proteinExistence type="inferred from homology"/>
<evidence type="ECO:0000256" key="6">
    <source>
        <dbReference type="ARBA" id="ARBA00022833"/>
    </source>
</evidence>
<evidence type="ECO:0000256" key="4">
    <source>
        <dbReference type="ARBA" id="ARBA00022723"/>
    </source>
</evidence>
<comment type="domain">
    <text evidence="12">IleRS has two distinct active sites: one for aminoacylation and one for editing. The misactivated valine is translocated from the active site to the editing site, which sterically excludes the correctly activated isoleucine. The single editing site contains two valyl binding pockets, one specific for each substrate (Val-AMP or Val-tRNA(Ile)).</text>
</comment>
<dbReference type="InterPro" id="IPR002300">
    <property type="entry name" value="aa-tRNA-synth_Ia"/>
</dbReference>
<keyword evidence="7 12" id="KW-0067">ATP-binding</keyword>
<reference evidence="16" key="1">
    <citation type="submission" date="2022-10" db="EMBL/GenBank/DDBJ databases">
        <authorList>
            <person name="Koch H."/>
        </authorList>
    </citation>
    <scope>NUCLEOTIDE SEQUENCE</scope>
    <source>
        <strain evidence="16">DNF</strain>
    </source>
</reference>
<feature type="domain" description="Aminoacyl-tRNA synthetase class Ia" evidence="13">
    <location>
        <begin position="27"/>
        <end position="670"/>
    </location>
</feature>
<dbReference type="Pfam" id="PF00133">
    <property type="entry name" value="tRNA-synt_1"/>
    <property type="match status" value="1"/>
</dbReference>
<dbReference type="InterPro" id="IPR014729">
    <property type="entry name" value="Rossmann-like_a/b/a_fold"/>
</dbReference>
<dbReference type="InterPro" id="IPR010663">
    <property type="entry name" value="Znf_FPG/IleRS"/>
</dbReference>
<dbReference type="SUPFAM" id="SSF47323">
    <property type="entry name" value="Anticodon-binding domain of a subclass of class I aminoacyl-tRNA synthetases"/>
    <property type="match status" value="1"/>
</dbReference>
<feature type="short sequence motif" description="'KMSKS' region" evidence="12">
    <location>
        <begin position="631"/>
        <end position="635"/>
    </location>
</feature>
<feature type="domain" description="Zinc finger FPG/IleRS-type" evidence="14">
    <location>
        <begin position="925"/>
        <end position="950"/>
    </location>
</feature>
<evidence type="ECO:0000313" key="17">
    <source>
        <dbReference type="Proteomes" id="UP001179121"/>
    </source>
</evidence>
<comment type="subunit">
    <text evidence="12">Monomer.</text>
</comment>
<accession>A0AA86T5W2</accession>
<keyword evidence="4 12" id="KW-0479">Metal-binding</keyword>
<evidence type="ECO:0000256" key="3">
    <source>
        <dbReference type="ARBA" id="ARBA00022598"/>
    </source>
</evidence>
<comment type="subcellular location">
    <subcellularLocation>
        <location evidence="12">Cytoplasm</location>
    </subcellularLocation>
</comment>
<dbReference type="FunFam" id="1.10.730.20:FF:000001">
    <property type="entry name" value="Isoleucine--tRNA ligase"/>
    <property type="match status" value="1"/>
</dbReference>
<evidence type="ECO:0000259" key="15">
    <source>
        <dbReference type="Pfam" id="PF08264"/>
    </source>
</evidence>
<keyword evidence="6 12" id="KW-0862">Zinc</keyword>
<feature type="binding site" evidence="12">
    <location>
        <position position="926"/>
    </location>
    <ligand>
        <name>Zn(2+)</name>
        <dbReference type="ChEBI" id="CHEBI:29105"/>
    </ligand>
</feature>
<feature type="short sequence motif" description="'HIGH' region" evidence="12">
    <location>
        <begin position="57"/>
        <end position="67"/>
    </location>
</feature>
<dbReference type="Gene3D" id="3.40.50.620">
    <property type="entry name" value="HUPs"/>
    <property type="match status" value="2"/>
</dbReference>
<evidence type="ECO:0000259" key="14">
    <source>
        <dbReference type="Pfam" id="PF06827"/>
    </source>
</evidence>
<evidence type="ECO:0000256" key="7">
    <source>
        <dbReference type="ARBA" id="ARBA00022840"/>
    </source>
</evidence>
<feature type="binding site" evidence="12">
    <location>
        <position position="590"/>
    </location>
    <ligand>
        <name>L-isoleucyl-5'-AMP</name>
        <dbReference type="ChEBI" id="CHEBI:178002"/>
    </ligand>
</feature>
<dbReference type="Pfam" id="PF08264">
    <property type="entry name" value="Anticodon_1"/>
    <property type="match status" value="1"/>
</dbReference>
<evidence type="ECO:0000256" key="11">
    <source>
        <dbReference type="ARBA" id="ARBA00048359"/>
    </source>
</evidence>
<evidence type="ECO:0000256" key="8">
    <source>
        <dbReference type="ARBA" id="ARBA00022917"/>
    </source>
</evidence>
<dbReference type="EMBL" id="OX365700">
    <property type="protein sequence ID" value="CAI4030922.1"/>
    <property type="molecule type" value="Genomic_DNA"/>
</dbReference>
<keyword evidence="9 12" id="KW-0030">Aminoacyl-tRNA synthetase</keyword>
<dbReference type="GO" id="GO:0005524">
    <property type="term" value="F:ATP binding"/>
    <property type="evidence" value="ECO:0007669"/>
    <property type="project" value="UniProtKB-UniRule"/>
</dbReference>
<comment type="catalytic activity">
    <reaction evidence="11 12">
        <text>tRNA(Ile) + L-isoleucine + ATP = L-isoleucyl-tRNA(Ile) + AMP + diphosphate</text>
        <dbReference type="Rhea" id="RHEA:11060"/>
        <dbReference type="Rhea" id="RHEA-COMP:9666"/>
        <dbReference type="Rhea" id="RHEA-COMP:9695"/>
        <dbReference type="ChEBI" id="CHEBI:30616"/>
        <dbReference type="ChEBI" id="CHEBI:33019"/>
        <dbReference type="ChEBI" id="CHEBI:58045"/>
        <dbReference type="ChEBI" id="CHEBI:78442"/>
        <dbReference type="ChEBI" id="CHEBI:78528"/>
        <dbReference type="ChEBI" id="CHEBI:456215"/>
        <dbReference type="EC" id="6.1.1.5"/>
    </reaction>
</comment>
<evidence type="ECO:0000256" key="9">
    <source>
        <dbReference type="ARBA" id="ARBA00023146"/>
    </source>
</evidence>
<dbReference type="Gene3D" id="1.10.10.830">
    <property type="entry name" value="Ile-tRNA synthetase CP2 domain-like"/>
    <property type="match status" value="1"/>
</dbReference>
<keyword evidence="3 12" id="KW-0436">Ligase</keyword>